<organism evidence="1">
    <name type="scientific">marine metagenome</name>
    <dbReference type="NCBI Taxonomy" id="408172"/>
    <lineage>
        <taxon>unclassified sequences</taxon>
        <taxon>metagenomes</taxon>
        <taxon>ecological metagenomes</taxon>
    </lineage>
</organism>
<reference evidence="1" key="1">
    <citation type="submission" date="2018-05" db="EMBL/GenBank/DDBJ databases">
        <authorList>
            <person name="Lanie J.A."/>
            <person name="Ng W.-L."/>
            <person name="Kazmierczak K.M."/>
            <person name="Andrzejewski T.M."/>
            <person name="Davidsen T.M."/>
            <person name="Wayne K.J."/>
            <person name="Tettelin H."/>
            <person name="Glass J.I."/>
            <person name="Rusch D."/>
            <person name="Podicherti R."/>
            <person name="Tsui H.-C.T."/>
            <person name="Winkler M.E."/>
        </authorList>
    </citation>
    <scope>NUCLEOTIDE SEQUENCE</scope>
</reference>
<evidence type="ECO:0000313" key="1">
    <source>
        <dbReference type="EMBL" id="SVB63035.1"/>
    </source>
</evidence>
<dbReference type="EMBL" id="UINC01050274">
    <property type="protein sequence ID" value="SVB63035.1"/>
    <property type="molecule type" value="Genomic_DNA"/>
</dbReference>
<gene>
    <name evidence="1" type="ORF">METZ01_LOCUS215889</name>
</gene>
<accession>A0A382FK75</accession>
<dbReference type="AlphaFoldDB" id="A0A382FK75"/>
<protein>
    <submittedName>
        <fullName evidence="1">Uncharacterized protein</fullName>
    </submittedName>
</protein>
<name>A0A382FK75_9ZZZZ</name>
<proteinExistence type="predicted"/>
<sequence>MGHYDALSSVCHEAINLIGIYGRQHVRQILVVQTPGCFHDRVSSPGQFTICVQKTIGKDQA</sequence>
<feature type="non-terminal residue" evidence="1">
    <location>
        <position position="61"/>
    </location>
</feature>